<keyword evidence="1" id="KW-0813">Transport</keyword>
<dbReference type="PANTHER" id="PTHR33746">
    <property type="entry name" value="RUBRERYTHRIN"/>
    <property type="match status" value="1"/>
</dbReference>
<sequence>MKTNDNLAEAFAGESQANRKYLAYAEAAAKDGLPEIAKLFRAVAAAETIHAHAHLRAMGGIKATAENLRAAISGEKHEFEEMYPAFIATAEAEGARMALLSMRHALEVEKVHHGLFTDALAAVEAGHDLPEGGIHVCGICGHTVIGEVPDQCPVCHAKAGKFSEIA</sequence>
<gene>
    <name evidence="4" type="ordered locus">amb1838</name>
</gene>
<dbReference type="InterPro" id="IPR009078">
    <property type="entry name" value="Ferritin-like_SF"/>
</dbReference>
<dbReference type="InterPro" id="IPR012347">
    <property type="entry name" value="Ferritin-like"/>
</dbReference>
<dbReference type="InterPro" id="IPR009040">
    <property type="entry name" value="Ferritin-like_diiron"/>
</dbReference>
<dbReference type="Proteomes" id="UP000007058">
    <property type="component" value="Chromosome"/>
</dbReference>
<name>Q2W683_PARM1</name>
<evidence type="ECO:0000256" key="1">
    <source>
        <dbReference type="ARBA" id="ARBA00022448"/>
    </source>
</evidence>
<dbReference type="RefSeq" id="WP_011384243.1">
    <property type="nucleotide sequence ID" value="NC_007626.1"/>
</dbReference>
<dbReference type="Pfam" id="PF02915">
    <property type="entry name" value="Rubrerythrin"/>
    <property type="match status" value="1"/>
</dbReference>
<dbReference type="InterPro" id="IPR052753">
    <property type="entry name" value="Rbr2/Nigerythrin"/>
</dbReference>
<dbReference type="SUPFAM" id="SSF47240">
    <property type="entry name" value="Ferritin-like"/>
    <property type="match status" value="1"/>
</dbReference>
<dbReference type="Pfam" id="PF21349">
    <property type="entry name" value="RUBY_RBDX"/>
    <property type="match status" value="1"/>
</dbReference>
<dbReference type="CDD" id="cd01041">
    <property type="entry name" value="Rubrerythrin"/>
    <property type="match status" value="1"/>
</dbReference>
<dbReference type="InterPro" id="IPR003251">
    <property type="entry name" value="Rr_diiron-bd_dom"/>
</dbReference>
<dbReference type="Gene3D" id="2.20.28.10">
    <property type="match status" value="1"/>
</dbReference>
<organism evidence="4 5">
    <name type="scientific">Paramagnetospirillum magneticum (strain ATCC 700264 / AMB-1)</name>
    <name type="common">Magnetospirillum magneticum</name>
    <dbReference type="NCBI Taxonomy" id="342108"/>
    <lineage>
        <taxon>Bacteria</taxon>
        <taxon>Pseudomonadati</taxon>
        <taxon>Pseudomonadota</taxon>
        <taxon>Alphaproteobacteria</taxon>
        <taxon>Rhodospirillales</taxon>
        <taxon>Magnetospirillaceae</taxon>
        <taxon>Paramagnetospirillum</taxon>
    </lineage>
</organism>
<dbReference type="AlphaFoldDB" id="Q2W683"/>
<dbReference type="Gene3D" id="1.20.1260.10">
    <property type="match status" value="1"/>
</dbReference>
<reference evidence="4 5" key="1">
    <citation type="journal article" date="2005" name="DNA Res.">
        <title>Complete genome sequence of the facultative anaerobic magnetotactic bacterium Magnetospirillum sp. strain AMB-1.</title>
        <authorList>
            <person name="Matsunaga T."/>
            <person name="Okamura Y."/>
            <person name="Fukuda Y."/>
            <person name="Wahyudi A.T."/>
            <person name="Murase Y."/>
            <person name="Takeyama H."/>
        </authorList>
    </citation>
    <scope>NUCLEOTIDE SEQUENCE [LARGE SCALE GENOMIC DNA]</scope>
    <source>
        <strain evidence="5">ATCC 700264 / AMB-1</strain>
    </source>
</reference>
<dbReference type="STRING" id="342108.amb1838"/>
<dbReference type="GO" id="GO:0046872">
    <property type="term" value="F:metal ion binding"/>
    <property type="evidence" value="ECO:0007669"/>
    <property type="project" value="InterPro"/>
</dbReference>
<feature type="domain" description="Ferritin-like diiron" evidence="3">
    <location>
        <begin position="1"/>
        <end position="127"/>
    </location>
</feature>
<dbReference type="PROSITE" id="PS50905">
    <property type="entry name" value="FERRITIN_LIKE"/>
    <property type="match status" value="1"/>
</dbReference>
<keyword evidence="5" id="KW-1185">Reference proteome</keyword>
<accession>Q2W683</accession>
<protein>
    <submittedName>
        <fullName evidence="4">Rubrerythrin</fullName>
    </submittedName>
</protein>
<evidence type="ECO:0000313" key="4">
    <source>
        <dbReference type="EMBL" id="BAE50642.1"/>
    </source>
</evidence>
<proteinExistence type="predicted"/>
<evidence type="ECO:0000256" key="2">
    <source>
        <dbReference type="ARBA" id="ARBA00022982"/>
    </source>
</evidence>
<dbReference type="GO" id="GO:0016491">
    <property type="term" value="F:oxidoreductase activity"/>
    <property type="evidence" value="ECO:0007669"/>
    <property type="project" value="InterPro"/>
</dbReference>
<dbReference type="OrthoDB" id="9799749at2"/>
<dbReference type="InterPro" id="IPR048574">
    <property type="entry name" value="RUBY_RBDX"/>
</dbReference>
<evidence type="ECO:0000259" key="3">
    <source>
        <dbReference type="PROSITE" id="PS50905"/>
    </source>
</evidence>
<evidence type="ECO:0000313" key="5">
    <source>
        <dbReference type="Proteomes" id="UP000007058"/>
    </source>
</evidence>
<dbReference type="PANTHER" id="PTHR33746:SF4">
    <property type="entry name" value="RUBRERYTHRIN"/>
    <property type="match status" value="1"/>
</dbReference>
<dbReference type="HOGENOM" id="CLU_095256_1_0_5"/>
<dbReference type="EMBL" id="AP007255">
    <property type="protein sequence ID" value="BAE50642.1"/>
    <property type="molecule type" value="Genomic_DNA"/>
</dbReference>
<dbReference type="KEGG" id="mag:amb1838"/>
<keyword evidence="2" id="KW-0249">Electron transport</keyword>
<dbReference type="SUPFAM" id="SSF57802">
    <property type="entry name" value="Rubredoxin-like"/>
    <property type="match status" value="1"/>
</dbReference>